<dbReference type="PANTHER" id="PTHR30603">
    <property type="entry name" value="RNA POLYMERASE SIGMA FACTOR RPO"/>
    <property type="match status" value="1"/>
</dbReference>
<dbReference type="PROSITE" id="PS51913">
    <property type="entry name" value="HTH_HARE"/>
    <property type="match status" value="1"/>
</dbReference>
<dbReference type="AlphaFoldDB" id="A0A2M7VDK5"/>
<dbReference type="InterPro" id="IPR000943">
    <property type="entry name" value="RNA_pol_sigma70"/>
</dbReference>
<dbReference type="EMBL" id="PFPO01000082">
    <property type="protein sequence ID" value="PIZ98537.1"/>
    <property type="molecule type" value="Genomic_DNA"/>
</dbReference>
<organism evidence="3 4">
    <name type="scientific">Candidatus Komeilibacteria bacterium CG_4_10_14_0_2_um_filter_37_10</name>
    <dbReference type="NCBI Taxonomy" id="1974470"/>
    <lineage>
        <taxon>Bacteria</taxon>
        <taxon>Candidatus Komeiliibacteriota</taxon>
    </lineage>
</organism>
<feature type="domain" description="HTH HARE-type" evidence="2">
    <location>
        <begin position="247"/>
        <end position="311"/>
    </location>
</feature>
<keyword evidence="1" id="KW-0804">Transcription</keyword>
<sequence length="375" mass="43468">MDTQFTEQKSILDSILSKENMEEMSQFEPSSILRLLFASLSDKEKKVIIHRYGLEEEEVKTLEEIGHLFNVTRERIRQIENGSIKKIKGNPDIDTHLKPIESLVNNILEQNGGVMRDDNLLDKVISYSVVKDINRAATKFIIFQLLNHNWERVDKHDKLHNGWKLPTASMELIEELVDNLVAVLSDEDKPLPRQFILDALAKKPSSQKFTDFLNDDVVDNALDLTRKIDKNPFEEWGLLNWRSIKPKRMNDKIYLVMKKEGKPMHFTEIATKINEAKFDAKTAYPATIHNELILDDKYVLVGRGIYALQEWGYQPGVVADVIAEVLVESAKPLTKNEIMEKVLLKRIVKKSTIQLALMNKDRFERVERNKYQLKK</sequence>
<dbReference type="Gene3D" id="1.10.10.10">
    <property type="entry name" value="Winged helix-like DNA-binding domain superfamily/Winged helix DNA-binding domain"/>
    <property type="match status" value="1"/>
</dbReference>
<dbReference type="InterPro" id="IPR050239">
    <property type="entry name" value="Sigma-70_RNA_pol_init_factors"/>
</dbReference>
<dbReference type="Pfam" id="PF04545">
    <property type="entry name" value="Sigma70_r4"/>
    <property type="match status" value="1"/>
</dbReference>
<dbReference type="GO" id="GO:0006352">
    <property type="term" value="P:DNA-templated transcription initiation"/>
    <property type="evidence" value="ECO:0007669"/>
    <property type="project" value="InterPro"/>
</dbReference>
<name>A0A2M7VDK5_9BACT</name>
<dbReference type="PROSITE" id="PS00716">
    <property type="entry name" value="SIGMA70_2"/>
    <property type="match status" value="1"/>
</dbReference>
<dbReference type="InterPro" id="IPR036388">
    <property type="entry name" value="WH-like_DNA-bd_sf"/>
</dbReference>
<dbReference type="GO" id="GO:0003700">
    <property type="term" value="F:DNA-binding transcription factor activity"/>
    <property type="evidence" value="ECO:0007669"/>
    <property type="project" value="InterPro"/>
</dbReference>
<dbReference type="InterPro" id="IPR013324">
    <property type="entry name" value="RNA_pol_sigma_r3/r4-like"/>
</dbReference>
<dbReference type="InterPro" id="IPR007759">
    <property type="entry name" value="Asxl_HARE-HTH"/>
</dbReference>
<dbReference type="InterPro" id="IPR038087">
    <property type="entry name" value="RNAP_delta_N_dom_sf"/>
</dbReference>
<dbReference type="Gene3D" id="1.10.10.1250">
    <property type="entry name" value="RNA polymerase, subunit delta, N-terminal domain"/>
    <property type="match status" value="1"/>
</dbReference>
<dbReference type="PRINTS" id="PR00046">
    <property type="entry name" value="SIGMA70FCT"/>
</dbReference>
<evidence type="ECO:0000256" key="1">
    <source>
        <dbReference type="ARBA" id="ARBA00023163"/>
    </source>
</evidence>
<evidence type="ECO:0000313" key="4">
    <source>
        <dbReference type="Proteomes" id="UP000230405"/>
    </source>
</evidence>
<accession>A0A2M7VDK5</accession>
<dbReference type="SUPFAM" id="SSF88659">
    <property type="entry name" value="Sigma3 and sigma4 domains of RNA polymerase sigma factors"/>
    <property type="match status" value="1"/>
</dbReference>
<dbReference type="PANTHER" id="PTHR30603:SF47">
    <property type="entry name" value="RNA POLYMERASE SIGMA FACTOR SIGD, CHLOROPLASTIC"/>
    <property type="match status" value="1"/>
</dbReference>
<dbReference type="Proteomes" id="UP000230405">
    <property type="component" value="Unassembled WGS sequence"/>
</dbReference>
<evidence type="ECO:0000313" key="3">
    <source>
        <dbReference type="EMBL" id="PIZ98537.1"/>
    </source>
</evidence>
<comment type="caution">
    <text evidence="3">The sequence shown here is derived from an EMBL/GenBank/DDBJ whole genome shotgun (WGS) entry which is preliminary data.</text>
</comment>
<protein>
    <recommendedName>
        <fullName evidence="2">HTH HARE-type domain-containing protein</fullName>
    </recommendedName>
</protein>
<evidence type="ECO:0000259" key="2">
    <source>
        <dbReference type="PROSITE" id="PS51913"/>
    </source>
</evidence>
<reference evidence="4" key="1">
    <citation type="submission" date="2017-09" db="EMBL/GenBank/DDBJ databases">
        <title>Depth-based differentiation of microbial function through sediment-hosted aquifers and enrichment of novel symbionts in the deep terrestrial subsurface.</title>
        <authorList>
            <person name="Probst A.J."/>
            <person name="Ladd B."/>
            <person name="Jarett J.K."/>
            <person name="Geller-Mcgrath D.E."/>
            <person name="Sieber C.M.K."/>
            <person name="Emerson J.B."/>
            <person name="Anantharaman K."/>
            <person name="Thomas B.C."/>
            <person name="Malmstrom R."/>
            <person name="Stieglmeier M."/>
            <person name="Klingl A."/>
            <person name="Woyke T."/>
            <person name="Ryan C.M."/>
            <person name="Banfield J.F."/>
        </authorList>
    </citation>
    <scope>NUCLEOTIDE SEQUENCE [LARGE SCALE GENOMIC DNA]</scope>
</reference>
<dbReference type="InterPro" id="IPR007630">
    <property type="entry name" value="RNA_pol_sigma70_r4"/>
</dbReference>
<proteinExistence type="predicted"/>
<gene>
    <name evidence="3" type="ORF">COX77_04220</name>
</gene>